<dbReference type="OMA" id="QKSDWVT"/>
<dbReference type="Proteomes" id="UP000234474">
    <property type="component" value="Unassembled WGS sequence"/>
</dbReference>
<comment type="subcellular location">
    <subcellularLocation>
        <location evidence="1">Nucleus</location>
        <location evidence="1">Nucleolus</location>
    </subcellularLocation>
    <subcellularLocation>
        <location evidence="2">Nucleus</location>
        <location evidence="2">Nucleoplasm</location>
    </subcellularLocation>
</comment>
<dbReference type="EMBL" id="MSZS01000001">
    <property type="protein sequence ID" value="PKX98483.1"/>
    <property type="molecule type" value="Genomic_DNA"/>
</dbReference>
<feature type="compositionally biased region" description="Basic and acidic residues" evidence="13">
    <location>
        <begin position="454"/>
        <end position="463"/>
    </location>
</feature>
<dbReference type="AlphaFoldDB" id="A0A2I1CLI9"/>
<evidence type="ECO:0000256" key="3">
    <source>
        <dbReference type="ARBA" id="ARBA00008838"/>
    </source>
</evidence>
<comment type="similarity">
    <text evidence="4">Belongs to the REXO4 family.</text>
</comment>
<dbReference type="PANTHER" id="PTHR14211:SF7">
    <property type="entry name" value="RIBOSOME BIOGENESIS PROTEIN NOP53"/>
    <property type="match status" value="1"/>
</dbReference>
<comment type="similarity">
    <text evidence="3">Belongs to the NOP53 family.</text>
</comment>
<evidence type="ECO:0000256" key="12">
    <source>
        <dbReference type="ARBA" id="ARBA00025599"/>
    </source>
</evidence>
<dbReference type="CDD" id="cd06144">
    <property type="entry name" value="REX4_like"/>
    <property type="match status" value="1"/>
</dbReference>
<dbReference type="FunFam" id="3.30.420.10:FF:000007">
    <property type="entry name" value="Interferon-stimulated exonuclease gene 20"/>
    <property type="match status" value="1"/>
</dbReference>
<feature type="region of interest" description="Disordered" evidence="13">
    <location>
        <begin position="225"/>
        <end position="360"/>
    </location>
</feature>
<dbReference type="STRING" id="1392255.A0A2I1CLI9"/>
<dbReference type="GO" id="GO:0008408">
    <property type="term" value="F:3'-5' exonuclease activity"/>
    <property type="evidence" value="ECO:0007669"/>
    <property type="project" value="InterPro"/>
</dbReference>
<dbReference type="PANTHER" id="PTHR14211">
    <property type="entry name" value="GLIOMA SUPPRESSOR CANDIDATE REGION GENE 2"/>
    <property type="match status" value="1"/>
</dbReference>
<dbReference type="InterPro" id="IPR037431">
    <property type="entry name" value="REX4_DEDDh_dom"/>
</dbReference>
<keyword evidence="16" id="KW-1185">Reference proteome</keyword>
<dbReference type="GO" id="GO:0006364">
    <property type="term" value="P:rRNA processing"/>
    <property type="evidence" value="ECO:0007669"/>
    <property type="project" value="InterPro"/>
</dbReference>
<organism evidence="15 16">
    <name type="scientific">Aspergillus novofumigatus (strain IBT 16806)</name>
    <dbReference type="NCBI Taxonomy" id="1392255"/>
    <lineage>
        <taxon>Eukaryota</taxon>
        <taxon>Fungi</taxon>
        <taxon>Dikarya</taxon>
        <taxon>Ascomycota</taxon>
        <taxon>Pezizomycotina</taxon>
        <taxon>Eurotiomycetes</taxon>
        <taxon>Eurotiomycetidae</taxon>
        <taxon>Eurotiales</taxon>
        <taxon>Aspergillaceae</taxon>
        <taxon>Aspergillus</taxon>
        <taxon>Aspergillus subgen. Fumigati</taxon>
    </lineage>
</organism>
<evidence type="ECO:0000256" key="8">
    <source>
        <dbReference type="ARBA" id="ARBA00022722"/>
    </source>
</evidence>
<dbReference type="GeneID" id="36538824"/>
<dbReference type="GO" id="GO:0008097">
    <property type="term" value="F:5S rRNA binding"/>
    <property type="evidence" value="ECO:0007669"/>
    <property type="project" value="TreeGrafter"/>
</dbReference>
<dbReference type="SUPFAM" id="SSF53098">
    <property type="entry name" value="Ribonuclease H-like"/>
    <property type="match status" value="1"/>
</dbReference>
<reference evidence="16" key="1">
    <citation type="journal article" date="2018" name="Proc. Natl. Acad. Sci. U.S.A.">
        <title>Linking secondary metabolites to gene clusters through genome sequencing of six diverse Aspergillus species.</title>
        <authorList>
            <person name="Kaerboelling I."/>
            <person name="Vesth T.C."/>
            <person name="Frisvad J.C."/>
            <person name="Nybo J.L."/>
            <person name="Theobald S."/>
            <person name="Kuo A."/>
            <person name="Bowyer P."/>
            <person name="Matsuda Y."/>
            <person name="Mondo S."/>
            <person name="Lyhne E.K."/>
            <person name="Kogle M.E."/>
            <person name="Clum A."/>
            <person name="Lipzen A."/>
            <person name="Salamov A."/>
            <person name="Ngan C.Y."/>
            <person name="Daum C."/>
            <person name="Chiniquy J."/>
            <person name="Barry K."/>
            <person name="LaButti K."/>
            <person name="Haridas S."/>
            <person name="Simmons B.A."/>
            <person name="Magnuson J.K."/>
            <person name="Mortensen U.H."/>
            <person name="Larsen T.O."/>
            <person name="Grigoriev I.V."/>
            <person name="Baker S.E."/>
            <person name="Andersen M.R."/>
        </authorList>
    </citation>
    <scope>NUCLEOTIDE SEQUENCE [LARGE SCALE GENOMIC DNA]</scope>
    <source>
        <strain evidence="16">IBT 16806</strain>
    </source>
</reference>
<feature type="compositionally biased region" description="Basic and acidic residues" evidence="13">
    <location>
        <begin position="471"/>
        <end position="483"/>
    </location>
</feature>
<dbReference type="InterPro" id="IPR011687">
    <property type="entry name" value="Nop53/GLTSCR2"/>
</dbReference>
<feature type="compositionally biased region" description="Basic and acidic residues" evidence="13">
    <location>
        <begin position="284"/>
        <end position="315"/>
    </location>
</feature>
<dbReference type="Gene3D" id="3.30.420.10">
    <property type="entry name" value="Ribonuclease H-like superfamily/Ribonuclease H"/>
    <property type="match status" value="1"/>
</dbReference>
<evidence type="ECO:0000256" key="7">
    <source>
        <dbReference type="ARBA" id="ARBA00022517"/>
    </source>
</evidence>
<keyword evidence="8" id="KW-0540">Nuclease</keyword>
<evidence type="ECO:0000256" key="6">
    <source>
        <dbReference type="ARBA" id="ARBA00018339"/>
    </source>
</evidence>
<comment type="function">
    <text evidence="12">Exoribonuclease involved in ribosome biosynthesis. Involved in the processing of ITS1, the internal transcribed spacer localized between the 18S and 5.8S rRNAs.</text>
</comment>
<feature type="compositionally biased region" description="Basic and acidic residues" evidence="13">
    <location>
        <begin position="413"/>
        <end position="428"/>
    </location>
</feature>
<feature type="region of interest" description="Disordered" evidence="13">
    <location>
        <begin position="1"/>
        <end position="22"/>
    </location>
</feature>
<dbReference type="RefSeq" id="XP_024687078.1">
    <property type="nucleotide sequence ID" value="XM_024831487.1"/>
</dbReference>
<sequence length="721" mass="82197">MSAVVEAPSQFKQPSRKGKKAWRKNVDVTEVQEGLRLLKDEEIKGGVLAEKPSEELFVIDKKGSAEIRDAYFKQHKPLKADEILAQRSAIPAVDTRKRLNSKVTDGVIEPKSKRHKSDWVTRKEWLRLKQVAKEANPTQKAEGSELYDPWADAEDPTPVEDPQFDYLEKPKPKAAPPTIKQPPISLAANGKPIPSVRTPDAGISYNPSFEDWDRLLQEKGQEAVEAEKKRLEEERKEQERQRLIAEAQNDDGEVKSDDESAWEGFESEYEKPEWLNKKRPARKTKAERNKIKRRKEAERKARWEAKMKEKEEQLEQAKAIAEQVQQRQLERSQESGDDSSEEGDDVALRRKPLGKARVPEKPLEVVLPDELQDSLRLLKPEGNLLDDRFRTLIVQGKLESRKPVTQAKKAKRKLTEKWTYKDFKETLKKQSASSASKKRKTSDRETQNVTTKKQRTETIERKKASLKKRRMSEGQEHGGDKSAQESVVKTISRKSSTATVSEQSRTESKPAKINEGRSPTAEIGKYVAMDCEMVGVGPNPDNDSALARVSIVNFNGEQVYDSYVRPKEMVTDWRTHVSGISPKHMAEARSLEQVQKDVAEILDGRILVGHAVSNDLDALLLGHPKRDIRDTSKHPPYRKIAGGGSPRLKMLASEFLGLNIQDGAHSSVEDAKATMLLYRRDKEAFEREHLKKWPIRVVIDKKENGEDQKKKKKKKKKPRKR</sequence>
<dbReference type="Pfam" id="PF07767">
    <property type="entry name" value="Nop53"/>
    <property type="match status" value="1"/>
</dbReference>
<evidence type="ECO:0000256" key="1">
    <source>
        <dbReference type="ARBA" id="ARBA00004604"/>
    </source>
</evidence>
<comment type="caution">
    <text evidence="15">The sequence shown here is derived from an EMBL/GenBank/DDBJ whole genome shotgun (WGS) entry which is preliminary data.</text>
</comment>
<feature type="compositionally biased region" description="Polar residues" evidence="13">
    <location>
        <begin position="484"/>
        <end position="503"/>
    </location>
</feature>
<evidence type="ECO:0000256" key="5">
    <source>
        <dbReference type="ARBA" id="ARBA00016937"/>
    </source>
</evidence>
<accession>A0A2I1CLI9</accession>
<evidence type="ECO:0000256" key="9">
    <source>
        <dbReference type="ARBA" id="ARBA00022801"/>
    </source>
</evidence>
<dbReference type="OrthoDB" id="5072at2759"/>
<dbReference type="InterPro" id="IPR012337">
    <property type="entry name" value="RNaseH-like_sf"/>
</dbReference>
<keyword evidence="7" id="KW-0690">Ribosome biogenesis</keyword>
<feature type="compositionally biased region" description="Basic residues" evidence="13">
    <location>
        <begin position="710"/>
        <end position="721"/>
    </location>
</feature>
<evidence type="ECO:0000256" key="2">
    <source>
        <dbReference type="ARBA" id="ARBA00004642"/>
    </source>
</evidence>
<feature type="domain" description="Exonuclease" evidence="14">
    <location>
        <begin position="525"/>
        <end position="687"/>
    </location>
</feature>
<protein>
    <recommendedName>
        <fullName evidence="5">RNA exonuclease 4</fullName>
    </recommendedName>
    <alternativeName>
        <fullName evidence="6">Ribosome biogenesis protein NOP53</fullName>
    </alternativeName>
</protein>
<dbReference type="GO" id="GO:0000027">
    <property type="term" value="P:ribosomal large subunit assembly"/>
    <property type="evidence" value="ECO:0007669"/>
    <property type="project" value="TreeGrafter"/>
</dbReference>
<evidence type="ECO:0000313" key="16">
    <source>
        <dbReference type="Proteomes" id="UP000234474"/>
    </source>
</evidence>
<feature type="region of interest" description="Disordered" evidence="13">
    <location>
        <begin position="701"/>
        <end position="721"/>
    </location>
</feature>
<dbReference type="VEuPathDB" id="FungiDB:P174DRAFT_508743"/>
<dbReference type="InterPro" id="IPR036397">
    <property type="entry name" value="RNaseH_sf"/>
</dbReference>
<name>A0A2I1CLI9_ASPN1</name>
<feature type="region of interest" description="Disordered" evidence="13">
    <location>
        <begin position="395"/>
        <end position="518"/>
    </location>
</feature>
<keyword evidence="9" id="KW-0378">Hydrolase</keyword>
<dbReference type="InterPro" id="IPR013520">
    <property type="entry name" value="Ribonucl_H"/>
</dbReference>
<feature type="compositionally biased region" description="Acidic residues" evidence="13">
    <location>
        <begin position="335"/>
        <end position="345"/>
    </location>
</feature>
<evidence type="ECO:0000313" key="15">
    <source>
        <dbReference type="EMBL" id="PKX98483.1"/>
    </source>
</evidence>
<keyword evidence="10" id="KW-0269">Exonuclease</keyword>
<keyword evidence="11" id="KW-0539">Nucleus</keyword>
<feature type="region of interest" description="Disordered" evidence="13">
    <location>
        <begin position="131"/>
        <end position="207"/>
    </location>
</feature>
<dbReference type="SMART" id="SM00479">
    <property type="entry name" value="EXOIII"/>
    <property type="match status" value="1"/>
</dbReference>
<evidence type="ECO:0000256" key="10">
    <source>
        <dbReference type="ARBA" id="ARBA00022839"/>
    </source>
</evidence>
<evidence type="ECO:0000259" key="14">
    <source>
        <dbReference type="SMART" id="SM00479"/>
    </source>
</evidence>
<dbReference type="Pfam" id="PF00929">
    <property type="entry name" value="RNase_T"/>
    <property type="match status" value="1"/>
</dbReference>
<dbReference type="GO" id="GO:0005654">
    <property type="term" value="C:nucleoplasm"/>
    <property type="evidence" value="ECO:0007669"/>
    <property type="project" value="UniProtKB-SubCell"/>
</dbReference>
<feature type="compositionally biased region" description="Basic and acidic residues" evidence="13">
    <location>
        <begin position="225"/>
        <end position="243"/>
    </location>
</feature>
<evidence type="ECO:0000256" key="11">
    <source>
        <dbReference type="ARBA" id="ARBA00023242"/>
    </source>
</evidence>
<proteinExistence type="inferred from homology"/>
<feature type="compositionally biased region" description="Basic and acidic residues" evidence="13">
    <location>
        <begin position="504"/>
        <end position="515"/>
    </location>
</feature>
<evidence type="ECO:0000256" key="13">
    <source>
        <dbReference type="SAM" id="MobiDB-lite"/>
    </source>
</evidence>
<dbReference type="GO" id="GO:0005730">
    <property type="term" value="C:nucleolus"/>
    <property type="evidence" value="ECO:0007669"/>
    <property type="project" value="UniProtKB-SubCell"/>
</dbReference>
<evidence type="ECO:0000256" key="4">
    <source>
        <dbReference type="ARBA" id="ARBA00010489"/>
    </source>
</evidence>
<gene>
    <name evidence="15" type="ORF">P174DRAFT_508743</name>
</gene>